<evidence type="ECO:0000256" key="4">
    <source>
        <dbReference type="ARBA" id="ARBA00022692"/>
    </source>
</evidence>
<evidence type="ECO:0000256" key="2">
    <source>
        <dbReference type="ARBA" id="ARBA00022448"/>
    </source>
</evidence>
<keyword evidence="4 7" id="KW-0812">Transmembrane</keyword>
<keyword evidence="5 7" id="KW-1133">Transmembrane helix</keyword>
<feature type="transmembrane region" description="Helical" evidence="7">
    <location>
        <begin position="161"/>
        <end position="182"/>
    </location>
</feature>
<keyword evidence="6 7" id="KW-0472">Membrane</keyword>
<feature type="transmembrane region" description="Helical" evidence="7">
    <location>
        <begin position="367"/>
        <end position="388"/>
    </location>
</feature>
<feature type="transmembrane region" description="Helical" evidence="7">
    <location>
        <begin position="94"/>
        <end position="112"/>
    </location>
</feature>
<name>A0A2U4EYX0_9SPIR</name>
<evidence type="ECO:0000256" key="3">
    <source>
        <dbReference type="ARBA" id="ARBA00022475"/>
    </source>
</evidence>
<reference evidence="8 9" key="1">
    <citation type="submission" date="2012-07" db="EMBL/GenBank/DDBJ databases">
        <title>Genome sequence of Brachyspira sp. 30446, isolated from a pig with mucohaemorrhagic colitis.</title>
        <authorList>
            <person name="Rubin J.E."/>
            <person name="Fernando C."/>
            <person name="Harding J.C.S."/>
            <person name="Hill J.E."/>
        </authorList>
    </citation>
    <scope>NUCLEOTIDE SEQUENCE [LARGE SCALE GENOMIC DNA]</scope>
    <source>
        <strain evidence="8 9">30446</strain>
    </source>
</reference>
<feature type="transmembrane region" description="Helical" evidence="7">
    <location>
        <begin position="305"/>
        <end position="324"/>
    </location>
</feature>
<feature type="transmembrane region" description="Helical" evidence="7">
    <location>
        <begin position="336"/>
        <end position="355"/>
    </location>
</feature>
<dbReference type="Proteomes" id="UP000011663">
    <property type="component" value="Unassembled WGS sequence"/>
</dbReference>
<keyword evidence="3" id="KW-1003">Cell membrane</keyword>
<dbReference type="OrthoDB" id="388031at2"/>
<feature type="transmembrane region" description="Helical" evidence="7">
    <location>
        <begin position="400"/>
        <end position="421"/>
    </location>
</feature>
<feature type="transmembrane region" description="Helical" evidence="7">
    <location>
        <begin position="57"/>
        <end position="74"/>
    </location>
</feature>
<dbReference type="InterPro" id="IPR052031">
    <property type="entry name" value="Membrane_Transporter-Flippase"/>
</dbReference>
<feature type="transmembrane region" description="Helical" evidence="7">
    <location>
        <begin position="132"/>
        <end position="154"/>
    </location>
</feature>
<evidence type="ECO:0000256" key="1">
    <source>
        <dbReference type="ARBA" id="ARBA00004651"/>
    </source>
</evidence>
<feature type="transmembrane region" description="Helical" evidence="7">
    <location>
        <begin position="188"/>
        <end position="209"/>
    </location>
</feature>
<evidence type="ECO:0000256" key="5">
    <source>
        <dbReference type="ARBA" id="ARBA00022989"/>
    </source>
</evidence>
<comment type="subcellular location">
    <subcellularLocation>
        <location evidence="1">Cell membrane</location>
        <topology evidence="1">Multi-pass membrane protein</topology>
    </subcellularLocation>
</comment>
<dbReference type="AlphaFoldDB" id="A0A2U4EYX0"/>
<gene>
    <name evidence="8" type="ORF">A966_08666</name>
</gene>
<sequence length="433" mass="50918">MIKKLFYFKNFNYKLYFSLIFLSLFPALYETIRTIIVSISTDSSSFDIMGHLEWFDLINETLLAFLHIPLYAIFNRVIKNHSEEDFAKVTFKTFLIGFVLYCLFSIVIYIKSKSMIVFMNVNETDIEAVTKYLNLETIAFVIGFIITSINIVIVSKELYKVFIIFAFVKTLLIILLDINLVLKFNVFGVAYSNMIINLFMGILGIFILIKNGLIKLSWFNREDKMIFISYFKIGIFSALQILVDNIVYALMIVKMVNLVAEQGNYWIANNFIWSWLLMPVLALNEVIRTNCKYKDDNQLWNYFRIIFFITILASAAVLFSNIFFEYIERIENHNDVYLIVLKLAPFYIFYALSIIPDNIFIGYGKTLYNLINSIIINFVYYGFVYFLYLKGYIVFNMNTIIIMFGLGMIFHALISYIIFIIKFRHNVFFSDMN</sequence>
<evidence type="ECO:0000256" key="7">
    <source>
        <dbReference type="SAM" id="Phobius"/>
    </source>
</evidence>
<dbReference type="PANTHER" id="PTHR43549">
    <property type="entry name" value="MULTIDRUG RESISTANCE PROTEIN YPNP-RELATED"/>
    <property type="match status" value="1"/>
</dbReference>
<keyword evidence="2" id="KW-0813">Transport</keyword>
<dbReference type="EMBL" id="ALNZ01000027">
    <property type="protein sequence ID" value="EKV56772.1"/>
    <property type="molecule type" value="Genomic_DNA"/>
</dbReference>
<feature type="transmembrane region" description="Helical" evidence="7">
    <location>
        <begin position="265"/>
        <end position="284"/>
    </location>
</feature>
<dbReference type="RefSeq" id="WP_008724472.1">
    <property type="nucleotide sequence ID" value="NZ_JH994111.1"/>
</dbReference>
<comment type="caution">
    <text evidence="8">The sequence shown here is derived from an EMBL/GenBank/DDBJ whole genome shotgun (WGS) entry which is preliminary data.</text>
</comment>
<dbReference type="GO" id="GO:0005886">
    <property type="term" value="C:plasma membrane"/>
    <property type="evidence" value="ECO:0007669"/>
    <property type="project" value="UniProtKB-SubCell"/>
</dbReference>
<dbReference type="PANTHER" id="PTHR43549:SF2">
    <property type="entry name" value="MULTIDRUG RESISTANCE PROTEIN NORM-RELATED"/>
    <property type="match status" value="1"/>
</dbReference>
<accession>A0A2U4EYX0</accession>
<organism evidence="8 9">
    <name type="scientific">Brachyspira hampsonii 30446</name>
    <dbReference type="NCBI Taxonomy" id="1289135"/>
    <lineage>
        <taxon>Bacteria</taxon>
        <taxon>Pseudomonadati</taxon>
        <taxon>Spirochaetota</taxon>
        <taxon>Spirochaetia</taxon>
        <taxon>Brachyspirales</taxon>
        <taxon>Brachyspiraceae</taxon>
        <taxon>Brachyspira</taxon>
    </lineage>
</organism>
<evidence type="ECO:0000256" key="6">
    <source>
        <dbReference type="ARBA" id="ARBA00023136"/>
    </source>
</evidence>
<feature type="transmembrane region" description="Helical" evidence="7">
    <location>
        <begin position="230"/>
        <end position="253"/>
    </location>
</feature>
<protein>
    <submittedName>
        <fullName evidence="8">Na+-driven multidrug efflux pump</fullName>
    </submittedName>
</protein>
<evidence type="ECO:0000313" key="9">
    <source>
        <dbReference type="Proteomes" id="UP000011663"/>
    </source>
</evidence>
<dbReference type="GeneID" id="66488149"/>
<proteinExistence type="predicted"/>
<evidence type="ECO:0000313" key="8">
    <source>
        <dbReference type="EMBL" id="EKV56772.1"/>
    </source>
</evidence>